<sequence>MAWSIVLVLELAGKFPSSICGMILANFGAKVFHMAWDQKDMFEFVNRCKQSLALNLKIPEGKGKLFIFEKEDILQKNLRFNYAAISTGMNLSSRYSQCKHDPGKGQAVDANVIESVARVNSVLWYLHNKDSFNKAKGENLQDGGALLCETYETSKANWLGPKMLFARISKKRQAEWCKIFVKLATFVTPVLMFEDSSQLPKNKE</sequence>
<dbReference type="PANTHER" id="PTHR48228">
    <property type="entry name" value="SUCCINYL-COA--D-CITRAMALATE COA-TRANSFERASE"/>
    <property type="match status" value="1"/>
</dbReference>
<dbReference type="InterPro" id="IPR050509">
    <property type="entry name" value="CoA-transferase_III"/>
</dbReference>
<dbReference type="AlphaFoldDB" id="A0A4U1FLB6"/>
<feature type="non-terminal residue" evidence="1">
    <location>
        <position position="204"/>
    </location>
</feature>
<accession>A0A4U1FLB6</accession>
<comment type="caution">
    <text evidence="1">The sequence shown here is derived from an EMBL/GenBank/DDBJ whole genome shotgun (WGS) entry which is preliminary data.</text>
</comment>
<name>A0A4U1FLB6_MONMO</name>
<evidence type="ECO:0000313" key="2">
    <source>
        <dbReference type="Proteomes" id="UP000308365"/>
    </source>
</evidence>
<dbReference type="Proteomes" id="UP000308365">
    <property type="component" value="Unassembled WGS sequence"/>
</dbReference>
<organism evidence="1 2">
    <name type="scientific">Monodon monoceros</name>
    <name type="common">Narwhal</name>
    <name type="synonym">Ceratodon monodon</name>
    <dbReference type="NCBI Taxonomy" id="40151"/>
    <lineage>
        <taxon>Eukaryota</taxon>
        <taxon>Metazoa</taxon>
        <taxon>Chordata</taxon>
        <taxon>Craniata</taxon>
        <taxon>Vertebrata</taxon>
        <taxon>Euteleostomi</taxon>
        <taxon>Mammalia</taxon>
        <taxon>Eutheria</taxon>
        <taxon>Laurasiatheria</taxon>
        <taxon>Artiodactyla</taxon>
        <taxon>Whippomorpha</taxon>
        <taxon>Cetacea</taxon>
        <taxon>Odontoceti</taxon>
        <taxon>Monodontidae</taxon>
        <taxon>Monodon</taxon>
    </lineage>
</organism>
<dbReference type="InterPro" id="IPR023606">
    <property type="entry name" value="CoA-Trfase_III_dom_1_sf"/>
</dbReference>
<reference evidence="2" key="1">
    <citation type="journal article" date="2019" name="IScience">
        <title>Narwhal Genome Reveals Long-Term Low Genetic Diversity despite Current Large Abundance Size.</title>
        <authorList>
            <person name="Westbury M.V."/>
            <person name="Petersen B."/>
            <person name="Garde E."/>
            <person name="Heide-Jorgensen M.P."/>
            <person name="Lorenzen E.D."/>
        </authorList>
    </citation>
    <scope>NUCLEOTIDE SEQUENCE [LARGE SCALE GENOMIC DNA]</scope>
</reference>
<dbReference type="SUPFAM" id="SSF89796">
    <property type="entry name" value="CoA-transferase family III (CaiB/BaiF)"/>
    <property type="match status" value="1"/>
</dbReference>
<proteinExistence type="predicted"/>
<protein>
    <submittedName>
        <fullName evidence="1">Uncharacterized protein</fullName>
    </submittedName>
</protein>
<gene>
    <name evidence="1" type="ORF">EI555_019292</name>
</gene>
<evidence type="ECO:0000313" key="1">
    <source>
        <dbReference type="EMBL" id="TKC50881.1"/>
    </source>
</evidence>
<dbReference type="EMBL" id="RWIC01000067">
    <property type="protein sequence ID" value="TKC50881.1"/>
    <property type="molecule type" value="Genomic_DNA"/>
</dbReference>
<dbReference type="PANTHER" id="PTHR48228:SF5">
    <property type="entry name" value="ALPHA-METHYLACYL-COA RACEMASE"/>
    <property type="match status" value="1"/>
</dbReference>
<dbReference type="Gene3D" id="3.40.50.10540">
    <property type="entry name" value="Crotonobetainyl-coa:carnitine coa-transferase, domain 1"/>
    <property type="match status" value="1"/>
</dbReference>